<dbReference type="RefSeq" id="WP_015030588.1">
    <property type="nucleotide sequence ID" value="NC_018748.1"/>
</dbReference>
<evidence type="ECO:0000256" key="4">
    <source>
        <dbReference type="ARBA" id="ARBA00022692"/>
    </source>
</evidence>
<evidence type="ECO:0000259" key="9">
    <source>
        <dbReference type="Pfam" id="PF12704"/>
    </source>
</evidence>
<organism evidence="10 11">
    <name type="scientific">Emticicia oligotrophica (strain DSM 17448 / CIP 109782 / MTCC 6937 / GPTSA100-15)</name>
    <dbReference type="NCBI Taxonomy" id="929562"/>
    <lineage>
        <taxon>Bacteria</taxon>
        <taxon>Pseudomonadati</taxon>
        <taxon>Bacteroidota</taxon>
        <taxon>Cytophagia</taxon>
        <taxon>Cytophagales</taxon>
        <taxon>Leadbetterellaceae</taxon>
        <taxon>Emticicia</taxon>
    </lineage>
</organism>
<keyword evidence="4 7" id="KW-0812">Transmembrane</keyword>
<feature type="domain" description="ABC3 transporter permease C-terminal" evidence="8">
    <location>
        <begin position="272"/>
        <end position="397"/>
    </location>
</feature>
<evidence type="ECO:0000256" key="5">
    <source>
        <dbReference type="ARBA" id="ARBA00022989"/>
    </source>
</evidence>
<comment type="subcellular location">
    <subcellularLocation>
        <location evidence="1">Cell membrane</location>
        <topology evidence="1">Multi-pass membrane protein</topology>
    </subcellularLocation>
</comment>
<dbReference type="PANTHER" id="PTHR30489:SF0">
    <property type="entry name" value="LIPOPROTEIN-RELEASING SYSTEM TRANSMEMBRANE PROTEIN LOLE"/>
    <property type="match status" value="1"/>
</dbReference>
<feature type="transmembrane region" description="Helical" evidence="7">
    <location>
        <begin position="380"/>
        <end position="398"/>
    </location>
</feature>
<evidence type="ECO:0000256" key="2">
    <source>
        <dbReference type="ARBA" id="ARBA00005236"/>
    </source>
</evidence>
<accession>A0ABM5N5X4</accession>
<evidence type="ECO:0000313" key="10">
    <source>
        <dbReference type="EMBL" id="AFK04900.1"/>
    </source>
</evidence>
<keyword evidence="3" id="KW-1003">Cell membrane</keyword>
<feature type="transmembrane region" description="Helical" evidence="7">
    <location>
        <begin position="26"/>
        <end position="48"/>
    </location>
</feature>
<keyword evidence="6 7" id="KW-0472">Membrane</keyword>
<evidence type="ECO:0000256" key="6">
    <source>
        <dbReference type="ARBA" id="ARBA00023136"/>
    </source>
</evidence>
<evidence type="ECO:0000256" key="7">
    <source>
        <dbReference type="SAM" id="Phobius"/>
    </source>
</evidence>
<dbReference type="InterPro" id="IPR051447">
    <property type="entry name" value="Lipoprotein-release_system"/>
</dbReference>
<name>A0ABM5N5X4_EMTOG</name>
<reference evidence="10 11" key="1">
    <citation type="submission" date="2011-07" db="EMBL/GenBank/DDBJ databases">
        <title>The complete genome of chromosome of Emticicia oligotrophica DSM 17448.</title>
        <authorList>
            <consortium name="US DOE Joint Genome Institute (JGI-PGF)"/>
            <person name="Lucas S."/>
            <person name="Han J."/>
            <person name="Lapidus A."/>
            <person name="Bruce D."/>
            <person name="Goodwin L."/>
            <person name="Pitluck S."/>
            <person name="Peters L."/>
            <person name="Kyrpides N."/>
            <person name="Mavromatis K."/>
            <person name="Ivanova N."/>
            <person name="Ovchinnikova G."/>
            <person name="Teshima H."/>
            <person name="Detter J.C."/>
            <person name="Tapia R."/>
            <person name="Han C."/>
            <person name="Land M."/>
            <person name="Hauser L."/>
            <person name="Markowitz V."/>
            <person name="Cheng J.-F."/>
            <person name="Hugenholtz P."/>
            <person name="Woyke T."/>
            <person name="Wu D."/>
            <person name="Tindall B."/>
            <person name="Pomrenke H."/>
            <person name="Brambilla E."/>
            <person name="Klenk H.-P."/>
            <person name="Eisen J.A."/>
        </authorList>
    </citation>
    <scope>NUCLEOTIDE SEQUENCE [LARGE SCALE GENOMIC DNA]</scope>
    <source>
        <strain evidence="10 11">DSM 17448</strain>
    </source>
</reference>
<dbReference type="PANTHER" id="PTHR30489">
    <property type="entry name" value="LIPOPROTEIN-RELEASING SYSTEM TRANSMEMBRANE PROTEIN LOLE"/>
    <property type="match status" value="1"/>
</dbReference>
<comment type="similarity">
    <text evidence="2">Belongs to the ABC-4 integral membrane protein family. LolC/E subfamily.</text>
</comment>
<dbReference type="Proteomes" id="UP000002875">
    <property type="component" value="Chromosome"/>
</dbReference>
<proteinExistence type="inferred from homology"/>
<dbReference type="EMBL" id="CP002961">
    <property type="protein sequence ID" value="AFK04900.1"/>
    <property type="molecule type" value="Genomic_DNA"/>
</dbReference>
<dbReference type="Pfam" id="PF12704">
    <property type="entry name" value="MacB_PCD"/>
    <property type="match status" value="1"/>
</dbReference>
<feature type="transmembrane region" description="Helical" evidence="7">
    <location>
        <begin position="317"/>
        <end position="343"/>
    </location>
</feature>
<feature type="transmembrane region" description="Helical" evidence="7">
    <location>
        <begin position="271"/>
        <end position="295"/>
    </location>
</feature>
<dbReference type="InterPro" id="IPR003838">
    <property type="entry name" value="ABC3_permease_C"/>
</dbReference>
<dbReference type="Pfam" id="PF02687">
    <property type="entry name" value="FtsX"/>
    <property type="match status" value="1"/>
</dbReference>
<evidence type="ECO:0000259" key="8">
    <source>
        <dbReference type="Pfam" id="PF02687"/>
    </source>
</evidence>
<evidence type="ECO:0000256" key="1">
    <source>
        <dbReference type="ARBA" id="ARBA00004651"/>
    </source>
</evidence>
<gene>
    <name evidence="10" type="ordered locus">Emtol_3774</name>
</gene>
<evidence type="ECO:0000256" key="3">
    <source>
        <dbReference type="ARBA" id="ARBA00022475"/>
    </source>
</evidence>
<dbReference type="InterPro" id="IPR025857">
    <property type="entry name" value="MacB_PCD"/>
</dbReference>
<evidence type="ECO:0008006" key="12">
    <source>
        <dbReference type="Google" id="ProtNLM"/>
    </source>
</evidence>
<feature type="domain" description="MacB-like periplasmic core" evidence="9">
    <location>
        <begin position="28"/>
        <end position="217"/>
    </location>
</feature>
<protein>
    <recommendedName>
        <fullName evidence="12">ABC transporter permease</fullName>
    </recommendedName>
</protein>
<evidence type="ECO:0000313" key="11">
    <source>
        <dbReference type="Proteomes" id="UP000002875"/>
    </source>
</evidence>
<sequence length="406" mass="46438">MNLPRFIAQRIQKTNTTTFTSTVTKIGISSIAIGLAVMIISFSILIGFKKTIKEKLFSLSSHIQVNKITLNQSFEETPLTINTKFHQNYRKIPEIRHLQVVANKAGLLKSIEEHAGIVIKGVGKDYDWDTFNENLVEGRKINFKDTTYSDEIIISKKIANQLKIKLSDEVRIYFIQNPPRIRKVKVVGIYDTGLEEFDKNFILGDLALIQKMNDWNNQTVGHYEIFIKNFDQLDATAKQVFDEIDQDMQILRVTDMFPAIFDWLSLMDRNIIVIIGLILLVASFNMISVLLVMMMERTPMIGLLKALGSDNAKIRKIFIYNGLTIIIKGMAYGNIIGLGFCFLQKEFKIIPLDSESYYMSFVPISIDWLTVLWLNVVTVILVWAVITIPTFVVSKMKLVESLKFKS</sequence>
<keyword evidence="11" id="KW-1185">Reference proteome</keyword>
<keyword evidence="5 7" id="KW-1133">Transmembrane helix</keyword>